<dbReference type="GO" id="GO:0004497">
    <property type="term" value="F:monooxygenase activity"/>
    <property type="evidence" value="ECO:0007669"/>
    <property type="project" value="UniProtKB-KW"/>
</dbReference>
<dbReference type="EMBL" id="JAMXIB010000004">
    <property type="protein sequence ID" value="MCO5724442.1"/>
    <property type="molecule type" value="Genomic_DNA"/>
</dbReference>
<name>A0ABT1AWQ9_9FLAO</name>
<evidence type="ECO:0000313" key="3">
    <source>
        <dbReference type="Proteomes" id="UP001206312"/>
    </source>
</evidence>
<dbReference type="InterPro" id="IPR011008">
    <property type="entry name" value="Dimeric_a/b-barrel"/>
</dbReference>
<dbReference type="PANTHER" id="PTHR37811">
    <property type="entry name" value="BLL5343 PROTEIN"/>
    <property type="match status" value="1"/>
</dbReference>
<proteinExistence type="predicted"/>
<keyword evidence="2" id="KW-0503">Monooxygenase</keyword>
<keyword evidence="2" id="KW-0560">Oxidoreductase</keyword>
<keyword evidence="3" id="KW-1185">Reference proteome</keyword>
<evidence type="ECO:0000313" key="2">
    <source>
        <dbReference type="EMBL" id="MCO5724442.1"/>
    </source>
</evidence>
<feature type="domain" description="ABM" evidence="1">
    <location>
        <begin position="12"/>
        <end position="77"/>
    </location>
</feature>
<dbReference type="Gene3D" id="3.30.70.100">
    <property type="match status" value="1"/>
</dbReference>
<dbReference type="RefSeq" id="WP_252740821.1">
    <property type="nucleotide sequence ID" value="NZ_JAMXIB010000004.1"/>
</dbReference>
<protein>
    <submittedName>
        <fullName evidence="2">Antibiotic biosynthesis monooxygenase</fullName>
    </submittedName>
</protein>
<gene>
    <name evidence="2" type="ORF">NG653_06220</name>
</gene>
<dbReference type="InterPro" id="IPR007138">
    <property type="entry name" value="ABM_dom"/>
</dbReference>
<dbReference type="SUPFAM" id="SSF54909">
    <property type="entry name" value="Dimeric alpha+beta barrel"/>
    <property type="match status" value="1"/>
</dbReference>
<dbReference type="PANTHER" id="PTHR37811:SF2">
    <property type="entry name" value="ABM DOMAIN-CONTAINING PROTEIN"/>
    <property type="match status" value="1"/>
</dbReference>
<dbReference type="InterPro" id="IPR052936">
    <property type="entry name" value="Jasmonate_Hydroxylase-like"/>
</dbReference>
<dbReference type="Proteomes" id="UP001206312">
    <property type="component" value="Unassembled WGS sequence"/>
</dbReference>
<sequence length="106" mass="12317">MNATPPYYAVIFTSKRSAAGQEEYAAMSEAMEELARQQPGFLGMEHAREGIGITVSYWDSLENIARWKSQADHQIAQQLGRRSWYESYRVRICRVEREYGFPQEHP</sequence>
<evidence type="ECO:0000259" key="1">
    <source>
        <dbReference type="Pfam" id="PF03992"/>
    </source>
</evidence>
<comment type="caution">
    <text evidence="2">The sequence shown here is derived from an EMBL/GenBank/DDBJ whole genome shotgun (WGS) entry which is preliminary data.</text>
</comment>
<organism evidence="2 3">
    <name type="scientific">Robiginitalea marina</name>
    <dbReference type="NCBI Taxonomy" id="2954105"/>
    <lineage>
        <taxon>Bacteria</taxon>
        <taxon>Pseudomonadati</taxon>
        <taxon>Bacteroidota</taxon>
        <taxon>Flavobacteriia</taxon>
        <taxon>Flavobacteriales</taxon>
        <taxon>Flavobacteriaceae</taxon>
        <taxon>Robiginitalea</taxon>
    </lineage>
</organism>
<accession>A0ABT1AWQ9</accession>
<reference evidence="2 3" key="1">
    <citation type="submission" date="2022-06" db="EMBL/GenBank/DDBJ databases">
        <authorList>
            <person name="Xuan X."/>
        </authorList>
    </citation>
    <scope>NUCLEOTIDE SEQUENCE [LARGE SCALE GENOMIC DNA]</scope>
    <source>
        <strain evidence="2 3">2V75</strain>
    </source>
</reference>
<dbReference type="Pfam" id="PF03992">
    <property type="entry name" value="ABM"/>
    <property type="match status" value="1"/>
</dbReference>